<sequence>MAMIKHYLLLTVSLLSVSTAALVFVSFSDDGSDGKPEGFPPPLALAAWRLQLTTVFLLALAYRDYKNINDDVVTKYSANATSTTAKLLGSGVCLAVHFAAWVASLQKTSIAHSLLFVSTTPILIAVVTAARHVRASSSISCSASVRAELGAAALGFVGAAMLAMDRQNAQKGVSPSLSGDAAAFVGAVAMVGYVLVGSELRQWLPLGLYATPVTGVGAALLTVATACMPTYGGGPAMAFAWLTRADWLWRVAYLAVGPGLLGHTAFNALLKHISPLVITLALTLEPVVGTLLGAALSMCDAPSWFAMCAGVVIVGATVVSAVAPKMLASDGDDDAENSKRVSSRSSTNLEEEATDEDEETTLASSELVPLVPMNRSPES</sequence>
<proteinExistence type="predicted"/>
<protein>
    <recommendedName>
        <fullName evidence="6">EamA domain-containing protein</fullName>
    </recommendedName>
</protein>
<dbReference type="AlphaFoldDB" id="A0A830HLU2"/>
<feature type="transmembrane region" description="Helical" evidence="2">
    <location>
        <begin position="251"/>
        <end position="270"/>
    </location>
</feature>
<dbReference type="GO" id="GO:0016020">
    <property type="term" value="C:membrane"/>
    <property type="evidence" value="ECO:0007669"/>
    <property type="project" value="TreeGrafter"/>
</dbReference>
<name>A0A830HLU2_9CHLO</name>
<dbReference type="PANTHER" id="PTHR22911:SF76">
    <property type="entry name" value="EAMA DOMAIN-CONTAINING PROTEIN"/>
    <property type="match status" value="1"/>
</dbReference>
<feature type="transmembrane region" description="Helical" evidence="2">
    <location>
        <begin position="277"/>
        <end position="298"/>
    </location>
</feature>
<reference evidence="4" key="1">
    <citation type="submission" date="2020-10" db="EMBL/GenBank/DDBJ databases">
        <title>Unveiling of a novel bifunctional photoreceptor, Dualchrome1, isolated from a cosmopolitan green alga.</title>
        <authorList>
            <person name="Suzuki S."/>
            <person name="Kawachi M."/>
        </authorList>
    </citation>
    <scope>NUCLEOTIDE SEQUENCE</scope>
    <source>
        <strain evidence="4">NIES 2893</strain>
    </source>
</reference>
<accession>A0A830HLU2</accession>
<keyword evidence="2" id="KW-1133">Transmembrane helix</keyword>
<dbReference type="Proteomes" id="UP000660262">
    <property type="component" value="Unassembled WGS sequence"/>
</dbReference>
<feature type="transmembrane region" description="Helical" evidence="2">
    <location>
        <begin position="304"/>
        <end position="323"/>
    </location>
</feature>
<feature type="transmembrane region" description="Helical" evidence="2">
    <location>
        <begin position="44"/>
        <end position="62"/>
    </location>
</feature>
<evidence type="ECO:0000313" key="4">
    <source>
        <dbReference type="EMBL" id="GHP07585.1"/>
    </source>
</evidence>
<feature type="transmembrane region" description="Helical" evidence="2">
    <location>
        <begin position="208"/>
        <end position="231"/>
    </location>
</feature>
<feature type="transmembrane region" description="Helical" evidence="2">
    <location>
        <begin position="83"/>
        <end position="104"/>
    </location>
</feature>
<feature type="region of interest" description="Disordered" evidence="1">
    <location>
        <begin position="330"/>
        <end position="379"/>
    </location>
</feature>
<dbReference type="EMBL" id="BNJQ01000017">
    <property type="protein sequence ID" value="GHP07585.1"/>
    <property type="molecule type" value="Genomic_DNA"/>
</dbReference>
<feature type="signal peptide" evidence="3">
    <location>
        <begin position="1"/>
        <end position="20"/>
    </location>
</feature>
<keyword evidence="2" id="KW-0812">Transmembrane</keyword>
<dbReference type="PANTHER" id="PTHR22911">
    <property type="entry name" value="ACYL-MALONYL CONDENSING ENZYME-RELATED"/>
    <property type="match status" value="1"/>
</dbReference>
<keyword evidence="3" id="KW-0732">Signal</keyword>
<feature type="chain" id="PRO_5032795555" description="EamA domain-containing protein" evidence="3">
    <location>
        <begin position="21"/>
        <end position="379"/>
    </location>
</feature>
<feature type="transmembrane region" description="Helical" evidence="2">
    <location>
        <begin position="110"/>
        <end position="133"/>
    </location>
</feature>
<evidence type="ECO:0000256" key="1">
    <source>
        <dbReference type="SAM" id="MobiDB-lite"/>
    </source>
</evidence>
<evidence type="ECO:0000313" key="5">
    <source>
        <dbReference type="Proteomes" id="UP000660262"/>
    </source>
</evidence>
<feature type="compositionally biased region" description="Acidic residues" evidence="1">
    <location>
        <begin position="349"/>
        <end position="360"/>
    </location>
</feature>
<evidence type="ECO:0000256" key="3">
    <source>
        <dbReference type="SAM" id="SignalP"/>
    </source>
</evidence>
<keyword evidence="5" id="KW-1185">Reference proteome</keyword>
<evidence type="ECO:0008006" key="6">
    <source>
        <dbReference type="Google" id="ProtNLM"/>
    </source>
</evidence>
<keyword evidence="2" id="KW-0472">Membrane</keyword>
<evidence type="ECO:0000256" key="2">
    <source>
        <dbReference type="SAM" id="Phobius"/>
    </source>
</evidence>
<comment type="caution">
    <text evidence="4">The sequence shown here is derived from an EMBL/GenBank/DDBJ whole genome shotgun (WGS) entry which is preliminary data.</text>
</comment>
<gene>
    <name evidence="4" type="ORF">PPROV_000632700</name>
</gene>
<dbReference type="OrthoDB" id="74158at2759"/>
<feature type="transmembrane region" description="Helical" evidence="2">
    <location>
        <begin position="145"/>
        <end position="164"/>
    </location>
</feature>
<feature type="transmembrane region" description="Helical" evidence="2">
    <location>
        <begin position="176"/>
        <end position="196"/>
    </location>
</feature>
<organism evidence="4 5">
    <name type="scientific">Pycnococcus provasolii</name>
    <dbReference type="NCBI Taxonomy" id="41880"/>
    <lineage>
        <taxon>Eukaryota</taxon>
        <taxon>Viridiplantae</taxon>
        <taxon>Chlorophyta</taxon>
        <taxon>Pseudoscourfieldiophyceae</taxon>
        <taxon>Pseudoscourfieldiales</taxon>
        <taxon>Pycnococcaceae</taxon>
        <taxon>Pycnococcus</taxon>
    </lineage>
</organism>